<dbReference type="Gene3D" id="3.30.1250.10">
    <property type="entry name" value="Ribosome maturation protein SBDS, N-terminal domain"/>
    <property type="match status" value="1"/>
</dbReference>
<dbReference type="EMBL" id="HE978315">
    <property type="protein sequence ID" value="CCK68877.1"/>
    <property type="molecule type" value="Genomic_DNA"/>
</dbReference>
<reference evidence="2 3" key="1">
    <citation type="journal article" date="2011" name="Proc. Natl. Acad. Sci. U.S.A.">
        <title>Evolutionary erosion of yeast sex chromosomes by mating-type switching accidents.</title>
        <authorList>
            <person name="Gordon J.L."/>
            <person name="Armisen D."/>
            <person name="Proux-Wera E."/>
            <person name="Oheigeartaigh S.S."/>
            <person name="Byrne K.P."/>
            <person name="Wolfe K.H."/>
        </authorList>
    </citation>
    <scope>NUCLEOTIDE SEQUENCE [LARGE SCALE GENOMIC DNA]</scope>
    <source>
        <strain evidence="3">ATCC MYA-139 / BCRC 22969 / CBS 8797 / CCRC 22969 / KCTC 17520 / NBRC 10181 / NCYC 3082</strain>
    </source>
</reference>
<dbReference type="HOGENOM" id="CLU_137480_1_1_1"/>
<dbReference type="InterPro" id="IPR036786">
    <property type="entry name" value="Ribosome_mat_SBDS_N_sf"/>
</dbReference>
<keyword evidence="3" id="KW-1185">Reference proteome</keyword>
<sequence length="109" mass="12652">MSNTFKYFYQGKKTDFIVFVSSEEAVKNYVKNNETINLPEMTKVVEVFHVYTNDDGRGNEGELGEASNAQIAFEFDGNKNEEQAIDAILRNGRYAGEERNFKYKERFQK</sequence>
<accession>J7RVD3</accession>
<name>J7RVD3_HUIN7</name>
<dbReference type="InterPro" id="IPR019783">
    <property type="entry name" value="SDO1/SBDS_N"/>
</dbReference>
<dbReference type="KEGG" id="kng:KNAG_0B04430"/>
<reference evidence="3" key="2">
    <citation type="submission" date="2012-08" db="EMBL/GenBank/DDBJ databases">
        <title>Genome sequence of Kazachstania naganishii.</title>
        <authorList>
            <person name="Gordon J.L."/>
            <person name="Armisen D."/>
            <person name="Proux-Wera E."/>
            <person name="OhEigeartaigh S.S."/>
            <person name="Byrne K.P."/>
            <person name="Wolfe K.H."/>
        </authorList>
    </citation>
    <scope>NUCLEOTIDE SEQUENCE [LARGE SCALE GENOMIC DNA]</scope>
    <source>
        <strain evidence="3">ATCC MYA-139 / BCRC 22969 / CBS 8797 / CCRC 22969 / KCTC 17520 / NBRC 10181 / NCYC 3082</strain>
    </source>
</reference>
<evidence type="ECO:0000313" key="2">
    <source>
        <dbReference type="EMBL" id="CCK68877.1"/>
    </source>
</evidence>
<gene>
    <name evidence="2" type="primary">KNAG0B04430</name>
    <name evidence="2" type="ordered locus">KNAG_0B04430</name>
</gene>
<feature type="domain" description="Ribosome maturation protein SDO1/SBDS N-terminal" evidence="1">
    <location>
        <begin position="4"/>
        <end position="98"/>
    </location>
</feature>
<dbReference type="OMA" id="HYKGKDD"/>
<dbReference type="RefSeq" id="XP_022463123.1">
    <property type="nucleotide sequence ID" value="XM_022606426.1"/>
</dbReference>
<dbReference type="Pfam" id="PF01172">
    <property type="entry name" value="SBDS_N"/>
    <property type="match status" value="1"/>
</dbReference>
<proteinExistence type="predicted"/>
<dbReference type="STRING" id="1071383.J7RVD3"/>
<evidence type="ECO:0000313" key="3">
    <source>
        <dbReference type="Proteomes" id="UP000006310"/>
    </source>
</evidence>
<dbReference type="OrthoDB" id="2567806at2759"/>
<dbReference type="SUPFAM" id="SSF89895">
    <property type="entry name" value="FYSH domain"/>
    <property type="match status" value="1"/>
</dbReference>
<dbReference type="Proteomes" id="UP000006310">
    <property type="component" value="Chromosome 2"/>
</dbReference>
<evidence type="ECO:0000259" key="1">
    <source>
        <dbReference type="Pfam" id="PF01172"/>
    </source>
</evidence>
<organism evidence="2 3">
    <name type="scientific">Huiozyma naganishii (strain ATCC MYA-139 / BCRC 22969 / CBS 8797 / KCTC 17520 / NBRC 10181 / NCYC 3082 / Yp74L-3)</name>
    <name type="common">Yeast</name>
    <name type="synonym">Kazachstania naganishii</name>
    <dbReference type="NCBI Taxonomy" id="1071383"/>
    <lineage>
        <taxon>Eukaryota</taxon>
        <taxon>Fungi</taxon>
        <taxon>Dikarya</taxon>
        <taxon>Ascomycota</taxon>
        <taxon>Saccharomycotina</taxon>
        <taxon>Saccharomycetes</taxon>
        <taxon>Saccharomycetales</taxon>
        <taxon>Saccharomycetaceae</taxon>
        <taxon>Huiozyma</taxon>
    </lineage>
</organism>
<protein>
    <recommendedName>
        <fullName evidence="1">Ribosome maturation protein SDO1/SBDS N-terminal domain-containing protein</fullName>
    </recommendedName>
</protein>
<dbReference type="GeneID" id="34524527"/>
<dbReference type="AlphaFoldDB" id="J7RVD3"/>